<dbReference type="GO" id="GO:1990542">
    <property type="term" value="P:mitochondrial transmembrane transport"/>
    <property type="evidence" value="ECO:0007669"/>
    <property type="project" value="TreeGrafter"/>
</dbReference>
<evidence type="ECO:0000256" key="1">
    <source>
        <dbReference type="ARBA" id="ARBA00004225"/>
    </source>
</evidence>
<dbReference type="GO" id="GO:0015075">
    <property type="term" value="F:monoatomic ion transmembrane transporter activity"/>
    <property type="evidence" value="ECO:0007669"/>
    <property type="project" value="InterPro"/>
</dbReference>
<gene>
    <name evidence="10" type="ORF">AAFF_G00117420</name>
</gene>
<dbReference type="Proteomes" id="UP001221898">
    <property type="component" value="Unassembled WGS sequence"/>
</dbReference>
<keyword evidence="5" id="KW-0029">Amino-acid transport</keyword>
<dbReference type="GO" id="GO:0005743">
    <property type="term" value="C:mitochondrial inner membrane"/>
    <property type="evidence" value="ECO:0007669"/>
    <property type="project" value="TreeGrafter"/>
</dbReference>
<comment type="subcellular location">
    <subcellularLocation>
        <location evidence="1">Mitochondrion membrane</location>
        <topology evidence="1">Multi-pass membrane protein</topology>
    </subcellularLocation>
</comment>
<keyword evidence="3" id="KW-0813">Transport</keyword>
<evidence type="ECO:0000256" key="9">
    <source>
        <dbReference type="SAM" id="Phobius"/>
    </source>
</evidence>
<dbReference type="PANTHER" id="PTHR11153:SF3">
    <property type="entry name" value="SIDEROFLEXIN-4"/>
    <property type="match status" value="1"/>
</dbReference>
<proteinExistence type="inferred from homology"/>
<reference evidence="10" key="1">
    <citation type="journal article" date="2023" name="Science">
        <title>Genome structures resolve the early diversification of teleost fishes.</title>
        <authorList>
            <person name="Parey E."/>
            <person name="Louis A."/>
            <person name="Montfort J."/>
            <person name="Bouchez O."/>
            <person name="Roques C."/>
            <person name="Iampietro C."/>
            <person name="Lluch J."/>
            <person name="Castinel A."/>
            <person name="Donnadieu C."/>
            <person name="Desvignes T."/>
            <person name="Floi Bucao C."/>
            <person name="Jouanno E."/>
            <person name="Wen M."/>
            <person name="Mejri S."/>
            <person name="Dirks R."/>
            <person name="Jansen H."/>
            <person name="Henkel C."/>
            <person name="Chen W.J."/>
            <person name="Zahm M."/>
            <person name="Cabau C."/>
            <person name="Klopp C."/>
            <person name="Thompson A.W."/>
            <person name="Robinson-Rechavi M."/>
            <person name="Braasch I."/>
            <person name="Lecointre G."/>
            <person name="Bobe J."/>
            <person name="Postlethwait J.H."/>
            <person name="Berthelot C."/>
            <person name="Roest Crollius H."/>
            <person name="Guiguen Y."/>
        </authorList>
    </citation>
    <scope>NUCLEOTIDE SEQUENCE</scope>
    <source>
        <strain evidence="10">NC1722</strain>
    </source>
</reference>
<comment type="caution">
    <text evidence="10">The sequence shown here is derived from an EMBL/GenBank/DDBJ whole genome shotgun (WGS) entry which is preliminary data.</text>
</comment>
<evidence type="ECO:0000256" key="3">
    <source>
        <dbReference type="ARBA" id="ARBA00022448"/>
    </source>
</evidence>
<evidence type="ECO:0000313" key="10">
    <source>
        <dbReference type="EMBL" id="KAJ8412791.1"/>
    </source>
</evidence>
<dbReference type="Pfam" id="PF03820">
    <property type="entry name" value="SFXNs"/>
    <property type="match status" value="1"/>
</dbReference>
<evidence type="ECO:0000313" key="11">
    <source>
        <dbReference type="Proteomes" id="UP001221898"/>
    </source>
</evidence>
<feature type="transmembrane region" description="Helical" evidence="9">
    <location>
        <begin position="173"/>
        <end position="194"/>
    </location>
</feature>
<feature type="transmembrane region" description="Helical" evidence="9">
    <location>
        <begin position="262"/>
        <end position="286"/>
    </location>
</feature>
<keyword evidence="8 9" id="KW-0472">Membrane</keyword>
<keyword evidence="4 9" id="KW-0812">Transmembrane</keyword>
<evidence type="ECO:0000256" key="4">
    <source>
        <dbReference type="ARBA" id="ARBA00022692"/>
    </source>
</evidence>
<evidence type="ECO:0000256" key="5">
    <source>
        <dbReference type="ARBA" id="ARBA00022970"/>
    </source>
</evidence>
<evidence type="ECO:0008006" key="12">
    <source>
        <dbReference type="Google" id="ProtNLM"/>
    </source>
</evidence>
<dbReference type="InterPro" id="IPR004686">
    <property type="entry name" value="Mtc"/>
</dbReference>
<keyword evidence="6 9" id="KW-1133">Transmembrane helix</keyword>
<protein>
    <recommendedName>
        <fullName evidence="12">Sideroflexin-4</fullName>
    </recommendedName>
</protein>
<dbReference type="AlphaFoldDB" id="A0AAD7T3J8"/>
<feature type="transmembrane region" description="Helical" evidence="9">
    <location>
        <begin position="140"/>
        <end position="161"/>
    </location>
</feature>
<evidence type="ECO:0000256" key="2">
    <source>
        <dbReference type="ARBA" id="ARBA00005974"/>
    </source>
</evidence>
<evidence type="ECO:0000256" key="6">
    <source>
        <dbReference type="ARBA" id="ARBA00022989"/>
    </source>
</evidence>
<dbReference type="GO" id="GO:0006865">
    <property type="term" value="P:amino acid transport"/>
    <property type="evidence" value="ECO:0007669"/>
    <property type="project" value="UniProtKB-KW"/>
</dbReference>
<feature type="transmembrane region" description="Helical" evidence="9">
    <location>
        <begin position="229"/>
        <end position="250"/>
    </location>
</feature>
<keyword evidence="11" id="KW-1185">Reference proteome</keyword>
<dbReference type="PANTHER" id="PTHR11153">
    <property type="entry name" value="SIDEROFLEXIN"/>
    <property type="match status" value="1"/>
</dbReference>
<evidence type="ECO:0000256" key="7">
    <source>
        <dbReference type="ARBA" id="ARBA00023128"/>
    </source>
</evidence>
<keyword evidence="7" id="KW-0496">Mitochondrion</keyword>
<comment type="similarity">
    <text evidence="2">Belongs to the sideroflexin family.</text>
</comment>
<accession>A0AAD7T3J8</accession>
<sequence length="316" mass="35050">MDTNVQFWRSEGQSFFRRLYQWVDILDPISLLSSKGEIEKARSLLRSTEDQQNKREVVDALKLSLSSVHSDTGAILPAIFRPPAFLPVAAPLVIASLLPHNGVKPAFFWQFLLQSYSAGFNYSNRNATFSKETKVTLKQVLLIVGSVTYATCAGVIPQFAMRRFGLRSPYAQVFFRSVLPVPLAAFLAGFNVLIVRAEEFDNGIQVFDSSGNNVGISLKAGLKAVNETAVSRAVLMGTTAALPNMLIGLLKRTRLSQRNPLLVAPFRHISTALILGLMVPVSFSLFPQLGMIQRENLEEELQTGTMDKQLFYHRGL</sequence>
<dbReference type="EMBL" id="JAINUG010000018">
    <property type="protein sequence ID" value="KAJ8412791.1"/>
    <property type="molecule type" value="Genomic_DNA"/>
</dbReference>
<evidence type="ECO:0000256" key="8">
    <source>
        <dbReference type="ARBA" id="ARBA00023136"/>
    </source>
</evidence>
<name>A0AAD7T3J8_9TELE</name>
<organism evidence="10 11">
    <name type="scientific">Aldrovandia affinis</name>
    <dbReference type="NCBI Taxonomy" id="143900"/>
    <lineage>
        <taxon>Eukaryota</taxon>
        <taxon>Metazoa</taxon>
        <taxon>Chordata</taxon>
        <taxon>Craniata</taxon>
        <taxon>Vertebrata</taxon>
        <taxon>Euteleostomi</taxon>
        <taxon>Actinopterygii</taxon>
        <taxon>Neopterygii</taxon>
        <taxon>Teleostei</taxon>
        <taxon>Notacanthiformes</taxon>
        <taxon>Halosauridae</taxon>
        <taxon>Aldrovandia</taxon>
    </lineage>
</organism>